<evidence type="ECO:0000313" key="2">
    <source>
        <dbReference type="EMBL" id="ATL88846.1"/>
    </source>
</evidence>
<evidence type="ECO:0000259" key="1">
    <source>
        <dbReference type="SMART" id="SM00901"/>
    </source>
</evidence>
<dbReference type="AlphaFoldDB" id="A0A291T6S3"/>
<proteinExistence type="predicted"/>
<gene>
    <name evidence="2" type="ORF">CRH10_00230</name>
</gene>
<dbReference type="SMART" id="SM00901">
    <property type="entry name" value="FRG"/>
    <property type="match status" value="1"/>
</dbReference>
<reference evidence="2 3" key="1">
    <citation type="submission" date="2017-10" db="EMBL/GenBank/DDBJ databases">
        <title>Complete Genome Sequence of Faecalibacterium prausnitzii isolated from the gut of healthy adult Indian.</title>
        <authorList>
            <person name="Bag S."/>
            <person name="Ghosh T.S."/>
            <person name="Das B."/>
        </authorList>
    </citation>
    <scope>NUCLEOTIDE SEQUENCE [LARGE SCALE GENOMIC DNA]</scope>
    <source>
        <strain evidence="2 3">Indica</strain>
    </source>
</reference>
<sequence length="321" mass="36730">MSVAHYTANSLAEFVDLVCKTKAPLRKDGSRFNEIPLFRGHADNSYQLIPAIARPIESFSSDNLIHEERNLIEMAKFKLPDVFREDMQPLELLALLQHYGVPTRLLDVTENALVALYFACCSKNNDNDSDGEVIVFKSNELEVANYPIINAIADSYRFATSSQTFHDFYHNLMCQPYFAEQKHSKGTRFESLDDAAKWLYKVFSEPHFVYAPIRSQRQRAQQGRYLVFSNFFIPSPFNDSTGAPESNWIFREEIEPINKGNDSIILARITIPNASKLQILFDLESFGISKEVLFCDDIGTVCSSITNSYQRKARYMFNPLP</sequence>
<dbReference type="EMBL" id="CP023819">
    <property type="protein sequence ID" value="ATL88846.1"/>
    <property type="molecule type" value="Genomic_DNA"/>
</dbReference>
<name>A0A291T6S3_9FIRM</name>
<organism evidence="2 3">
    <name type="scientific">Faecalibacterium prausnitzii</name>
    <dbReference type="NCBI Taxonomy" id="853"/>
    <lineage>
        <taxon>Bacteria</taxon>
        <taxon>Bacillati</taxon>
        <taxon>Bacillota</taxon>
        <taxon>Clostridia</taxon>
        <taxon>Eubacteriales</taxon>
        <taxon>Oscillospiraceae</taxon>
        <taxon>Faecalibacterium</taxon>
    </lineage>
</organism>
<accession>A0A291T6S3</accession>
<dbReference type="Proteomes" id="UP000223709">
    <property type="component" value="Chromosome"/>
</dbReference>
<dbReference type="InterPro" id="IPR014966">
    <property type="entry name" value="FRG-dom"/>
</dbReference>
<dbReference type="RefSeq" id="WP_098922157.1">
    <property type="nucleotide sequence ID" value="NZ_CP023819.1"/>
</dbReference>
<evidence type="ECO:0000313" key="3">
    <source>
        <dbReference type="Proteomes" id="UP000223709"/>
    </source>
</evidence>
<protein>
    <recommendedName>
        <fullName evidence="1">FRG domain-containing protein</fullName>
    </recommendedName>
</protein>
<feature type="domain" description="FRG" evidence="1">
    <location>
        <begin position="32"/>
        <end position="134"/>
    </location>
</feature>
<dbReference type="Pfam" id="PF08867">
    <property type="entry name" value="FRG"/>
    <property type="match status" value="1"/>
</dbReference>